<feature type="region of interest" description="Disordered" evidence="12">
    <location>
        <begin position="567"/>
        <end position="601"/>
    </location>
</feature>
<dbReference type="Proteomes" id="UP000298654">
    <property type="component" value="Chromosome"/>
</dbReference>
<evidence type="ECO:0000256" key="9">
    <source>
        <dbReference type="ARBA" id="ARBA00047984"/>
    </source>
</evidence>
<dbReference type="GO" id="GO:0016887">
    <property type="term" value="F:ATP hydrolysis activity"/>
    <property type="evidence" value="ECO:0007669"/>
    <property type="project" value="RHEA"/>
</dbReference>
<dbReference type="SMART" id="SM00487">
    <property type="entry name" value="DEXDc"/>
    <property type="match status" value="1"/>
</dbReference>
<dbReference type="PROSITE" id="PS51192">
    <property type="entry name" value="HELICASE_ATP_BIND_1"/>
    <property type="match status" value="1"/>
</dbReference>
<dbReference type="Pfam" id="PF03880">
    <property type="entry name" value="DbpA"/>
    <property type="match status" value="1"/>
</dbReference>
<dbReference type="FunFam" id="3.30.70.330:FF:000068">
    <property type="entry name" value="ATP-dependent RNA helicase DeaD"/>
    <property type="match status" value="1"/>
</dbReference>
<evidence type="ECO:0000256" key="5">
    <source>
        <dbReference type="ARBA" id="ARBA00022806"/>
    </source>
</evidence>
<dbReference type="Pfam" id="PF00270">
    <property type="entry name" value="DEAD"/>
    <property type="match status" value="1"/>
</dbReference>
<feature type="domain" description="Helicase ATP-binding" evidence="13">
    <location>
        <begin position="37"/>
        <end position="208"/>
    </location>
</feature>
<dbReference type="EC" id="3.6.4.13" evidence="10"/>
<dbReference type="PROSITE" id="PS51195">
    <property type="entry name" value="Q_MOTIF"/>
    <property type="match status" value="1"/>
</dbReference>
<dbReference type="GO" id="GO:0005829">
    <property type="term" value="C:cytosol"/>
    <property type="evidence" value="ECO:0007669"/>
    <property type="project" value="TreeGrafter"/>
</dbReference>
<dbReference type="FunFam" id="3.40.50.300:FF:000374">
    <property type="entry name" value="ATP-dependent RNA helicase DeaD"/>
    <property type="match status" value="1"/>
</dbReference>
<dbReference type="InterPro" id="IPR011545">
    <property type="entry name" value="DEAD/DEAH_box_helicase_dom"/>
</dbReference>
<dbReference type="RefSeq" id="WP_158364563.1">
    <property type="nucleotide sequence ID" value="NZ_CP034900.1"/>
</dbReference>
<dbReference type="InterPro" id="IPR057325">
    <property type="entry name" value="DeaD_dimer"/>
</dbReference>
<dbReference type="GO" id="GO:0070417">
    <property type="term" value="P:cellular response to cold"/>
    <property type="evidence" value="ECO:0007669"/>
    <property type="project" value="InterPro"/>
</dbReference>
<dbReference type="Gene3D" id="3.40.50.300">
    <property type="entry name" value="P-loop containing nucleotide triphosphate hydrolases"/>
    <property type="match status" value="2"/>
</dbReference>
<keyword evidence="4 10" id="KW-0378">Hydrolase</keyword>
<evidence type="ECO:0000259" key="13">
    <source>
        <dbReference type="PROSITE" id="PS51192"/>
    </source>
</evidence>
<comment type="catalytic activity">
    <reaction evidence="9 10">
        <text>ATP + H2O = ADP + phosphate + H(+)</text>
        <dbReference type="Rhea" id="RHEA:13065"/>
        <dbReference type="ChEBI" id="CHEBI:15377"/>
        <dbReference type="ChEBI" id="CHEBI:15378"/>
        <dbReference type="ChEBI" id="CHEBI:30616"/>
        <dbReference type="ChEBI" id="CHEBI:43474"/>
        <dbReference type="ChEBI" id="CHEBI:456216"/>
        <dbReference type="EC" id="3.6.4.13"/>
    </reaction>
</comment>
<dbReference type="CDD" id="cd00268">
    <property type="entry name" value="DEADc"/>
    <property type="match status" value="1"/>
</dbReference>
<dbReference type="InterPro" id="IPR028618">
    <property type="entry name" value="DEAD_helicase_DeaD"/>
</dbReference>
<name>A0A4D6XQ46_9GAMM</name>
<evidence type="ECO:0000256" key="11">
    <source>
        <dbReference type="PROSITE-ProRule" id="PRU00552"/>
    </source>
</evidence>
<dbReference type="SMART" id="SM00490">
    <property type="entry name" value="HELICc"/>
    <property type="match status" value="1"/>
</dbReference>
<proteinExistence type="inferred from homology"/>
<feature type="compositionally biased region" description="Basic and acidic residues" evidence="12">
    <location>
        <begin position="567"/>
        <end position="576"/>
    </location>
</feature>
<comment type="function">
    <text evidence="10">DEAD-box RNA helicase involved in various cellular processes at low temperature, including ribosome biogenesis, mRNA degradation and translation initiation.</text>
</comment>
<dbReference type="InterPro" id="IPR001650">
    <property type="entry name" value="Helicase_C-like"/>
</dbReference>
<dbReference type="InterPro" id="IPR000629">
    <property type="entry name" value="RNA-helicase_DEAD-box_CS"/>
</dbReference>
<keyword evidence="7 10" id="KW-0694">RNA-binding</keyword>
<evidence type="ECO:0000313" key="17">
    <source>
        <dbReference type="Proteomes" id="UP000298654"/>
    </source>
</evidence>
<evidence type="ECO:0000256" key="4">
    <source>
        <dbReference type="ARBA" id="ARBA00022801"/>
    </source>
</evidence>
<dbReference type="InterPro" id="IPR014014">
    <property type="entry name" value="RNA_helicase_DEAD_Q_motif"/>
</dbReference>
<evidence type="ECO:0000256" key="2">
    <source>
        <dbReference type="ARBA" id="ARBA00022490"/>
    </source>
</evidence>
<dbReference type="GO" id="GO:0005840">
    <property type="term" value="C:ribosome"/>
    <property type="evidence" value="ECO:0007669"/>
    <property type="project" value="TreeGrafter"/>
</dbReference>
<dbReference type="OrthoDB" id="9805696at2"/>
<evidence type="ECO:0000259" key="15">
    <source>
        <dbReference type="PROSITE" id="PS51195"/>
    </source>
</evidence>
<feature type="short sequence motif" description="Q motif" evidence="11">
    <location>
        <begin position="6"/>
        <end position="34"/>
    </location>
</feature>
<dbReference type="InterPro" id="IPR012677">
    <property type="entry name" value="Nucleotide-bd_a/b_plait_sf"/>
</dbReference>
<dbReference type="PROSITE" id="PS00039">
    <property type="entry name" value="DEAD_ATP_HELICASE"/>
    <property type="match status" value="1"/>
</dbReference>
<evidence type="ECO:0000256" key="6">
    <source>
        <dbReference type="ARBA" id="ARBA00022840"/>
    </source>
</evidence>
<dbReference type="EMBL" id="CP034900">
    <property type="protein sequence ID" value="QCI16041.1"/>
    <property type="molecule type" value="Genomic_DNA"/>
</dbReference>
<organism evidence="16 17">
    <name type="scientific">Buchnera aphidicola</name>
    <name type="common">Artemisaphis artemisicola</name>
    <dbReference type="NCBI Taxonomy" id="1241836"/>
    <lineage>
        <taxon>Bacteria</taxon>
        <taxon>Pseudomonadati</taxon>
        <taxon>Pseudomonadota</taxon>
        <taxon>Gammaproteobacteria</taxon>
        <taxon>Enterobacterales</taxon>
        <taxon>Erwiniaceae</taxon>
        <taxon>Buchnera</taxon>
    </lineage>
</organism>
<dbReference type="FunFam" id="3.40.50.300:FF:000108">
    <property type="entry name" value="ATP-dependent RNA helicase RhlE"/>
    <property type="match status" value="1"/>
</dbReference>
<dbReference type="Pfam" id="PF00271">
    <property type="entry name" value="Helicase_C"/>
    <property type="match status" value="1"/>
</dbReference>
<reference evidence="16 17" key="2">
    <citation type="submission" date="2019-05" db="EMBL/GenBank/DDBJ databases">
        <title>Genome evolution of the obligate endosymbiont Buchnera aphidicola.</title>
        <authorList>
            <person name="Moran N.A."/>
        </authorList>
    </citation>
    <scope>NUCLEOTIDE SEQUENCE [LARGE SCALE GENOMIC DNA]</scope>
    <source>
        <strain evidence="16 17">Aar</strain>
    </source>
</reference>
<evidence type="ECO:0000259" key="14">
    <source>
        <dbReference type="PROSITE" id="PS51194"/>
    </source>
</evidence>
<evidence type="ECO:0000256" key="10">
    <source>
        <dbReference type="HAMAP-Rule" id="MF_00964"/>
    </source>
</evidence>
<feature type="domain" description="Helicase C-terminal" evidence="14">
    <location>
        <begin position="231"/>
        <end position="378"/>
    </location>
</feature>
<evidence type="ECO:0000313" key="16">
    <source>
        <dbReference type="EMBL" id="QCI16041.1"/>
    </source>
</evidence>
<evidence type="ECO:0000256" key="7">
    <source>
        <dbReference type="ARBA" id="ARBA00022884"/>
    </source>
</evidence>
<feature type="compositionally biased region" description="Low complexity" evidence="12">
    <location>
        <begin position="577"/>
        <end position="586"/>
    </location>
</feature>
<dbReference type="GO" id="GO:0033592">
    <property type="term" value="F:RNA strand annealing activity"/>
    <property type="evidence" value="ECO:0007669"/>
    <property type="project" value="TreeGrafter"/>
</dbReference>
<protein>
    <recommendedName>
        <fullName evidence="10">ATP-dependent RNA helicase DeaD</fullName>
        <ecNumber evidence="10">3.6.4.13</ecNumber>
    </recommendedName>
    <alternativeName>
        <fullName evidence="10">Cold-shock DEAD box protein A</fullName>
    </alternativeName>
</protein>
<dbReference type="PANTHER" id="PTHR47963">
    <property type="entry name" value="DEAD-BOX ATP-DEPENDENT RNA HELICASE 47, MITOCHONDRIAL"/>
    <property type="match status" value="1"/>
</dbReference>
<evidence type="ECO:0000256" key="1">
    <source>
        <dbReference type="ARBA" id="ARBA00004496"/>
    </source>
</evidence>
<dbReference type="InterPro" id="IPR005580">
    <property type="entry name" value="DbpA/CsdA_RNA-bd_dom"/>
</dbReference>
<dbReference type="GO" id="GO:0006401">
    <property type="term" value="P:RNA catabolic process"/>
    <property type="evidence" value="ECO:0007669"/>
    <property type="project" value="UniProtKB-UniRule"/>
</dbReference>
<reference evidence="16 17" key="1">
    <citation type="submission" date="2018-12" db="EMBL/GenBank/DDBJ databases">
        <authorList>
            <person name="Chong R.A."/>
        </authorList>
    </citation>
    <scope>NUCLEOTIDE SEQUENCE [LARGE SCALE GENOMIC DNA]</scope>
    <source>
        <strain evidence="16 17">Aar</strain>
    </source>
</reference>
<keyword evidence="5 10" id="KW-0347">Helicase</keyword>
<dbReference type="AlphaFoldDB" id="A0A4D6XQ46"/>
<dbReference type="Gene3D" id="3.30.70.330">
    <property type="match status" value="1"/>
</dbReference>
<evidence type="ECO:0000256" key="12">
    <source>
        <dbReference type="SAM" id="MobiDB-lite"/>
    </source>
</evidence>
<dbReference type="CDD" id="cd18787">
    <property type="entry name" value="SF2_C_DEAD"/>
    <property type="match status" value="1"/>
</dbReference>
<dbReference type="GO" id="GO:0000027">
    <property type="term" value="P:ribosomal large subunit assembly"/>
    <property type="evidence" value="ECO:0007669"/>
    <property type="project" value="UniProtKB-UniRule"/>
</dbReference>
<dbReference type="PROSITE" id="PS51194">
    <property type="entry name" value="HELICASE_CTER"/>
    <property type="match status" value="1"/>
</dbReference>
<dbReference type="NCBIfam" id="NF008642">
    <property type="entry name" value="PRK11634.1"/>
    <property type="match status" value="1"/>
</dbReference>
<keyword evidence="3 10" id="KW-0547">Nucleotide-binding</keyword>
<comment type="similarity">
    <text evidence="10">Belongs to the DEAD box helicase family. DeaD/CsdA subfamily.</text>
</comment>
<evidence type="ECO:0000256" key="3">
    <source>
        <dbReference type="ARBA" id="ARBA00022741"/>
    </source>
</evidence>
<keyword evidence="6 10" id="KW-0067">ATP-binding</keyword>
<dbReference type="GO" id="GO:0003724">
    <property type="term" value="F:RNA helicase activity"/>
    <property type="evidence" value="ECO:0007669"/>
    <property type="project" value="UniProtKB-UniRule"/>
</dbReference>
<dbReference type="InterPro" id="IPR034415">
    <property type="entry name" value="CsdA_RRM"/>
</dbReference>
<keyword evidence="8 10" id="KW-0346">Stress response</keyword>
<dbReference type="PANTHER" id="PTHR47963:SF8">
    <property type="entry name" value="ATP-DEPENDENT RNA HELICASE DEAD"/>
    <property type="match status" value="1"/>
</dbReference>
<comment type="subcellular location">
    <subcellularLocation>
        <location evidence="1 10">Cytoplasm</location>
    </subcellularLocation>
</comment>
<sequence length="601" mass="68796">MTHIESTFSFLGLNPFIIQSLTEMGYVKPSPIQLSCIPLLLEGRDVLGMAQTGSGKTAAFALPLLHNLKVNLKAPQILVLAPTRELAVQVAEAFSDFSKHMIGIHVLPLYGGQRYELQLRALRQGPQIVVGTPGRLLDHLKRGTLDLSNLHGLVLDEADEMLRMGFIEDVETIMTKIPKEHQTALFSATMPEAIRRISKRFMKNPKEIKIQSNITTRPDIKQSYWMVYGRKTDALIRFLEAEDFSATIIFVRTKNATLEVSEALERNGYNSAALNGDMNQALREQTLERLKNGRLDILIATDVAARGLDVDRISFVINYDIPMDSESYVHRIGRTGRAGRAGRALLFVENRERRLLRNIERTIKQTIPEVQLPKIELLCQRRLEQFAKKVQQQLESRDLDQYSALLDKLYSTDDLDIKTLAAALLKMAQGERPLIIKPDVINRSSRDSFFKDDRRREGNRNNRLRRNERRENKDTDLYRIEVGRNDGVEVRHIVGAIANEGNINSRNIGNIRLFSSYSTIELPKELSKDLLQNFTRTRILNKPINMQLLINSRSYDNKIFHRSSLNRDKNNNRRFSENSLNKSNTSKKNESKASFFRRKSI</sequence>
<dbReference type="SUPFAM" id="SSF52540">
    <property type="entry name" value="P-loop containing nucleoside triphosphate hydrolases"/>
    <property type="match status" value="1"/>
</dbReference>
<dbReference type="InterPro" id="IPR050547">
    <property type="entry name" value="DEAD_box_RNA_helicases"/>
</dbReference>
<accession>A0A4D6XQ46</accession>
<dbReference type="GO" id="GO:0005524">
    <property type="term" value="F:ATP binding"/>
    <property type="evidence" value="ECO:0007669"/>
    <property type="project" value="UniProtKB-UniRule"/>
</dbReference>
<dbReference type="InterPro" id="IPR044742">
    <property type="entry name" value="DEAD/DEAH_RhlB"/>
</dbReference>
<gene>
    <name evidence="10" type="primary">deaD</name>
    <name evidence="10" type="synonym">csdA</name>
    <name evidence="16" type="ORF">D9V59_01865</name>
</gene>
<feature type="domain" description="DEAD-box RNA helicase Q" evidence="15">
    <location>
        <begin position="6"/>
        <end position="34"/>
    </location>
</feature>
<evidence type="ECO:0000256" key="8">
    <source>
        <dbReference type="ARBA" id="ARBA00023016"/>
    </source>
</evidence>
<dbReference type="InterPro" id="IPR027417">
    <property type="entry name" value="P-loop_NTPase"/>
</dbReference>
<dbReference type="CDD" id="cd12499">
    <property type="entry name" value="RRM_EcCsdA_like"/>
    <property type="match status" value="1"/>
</dbReference>
<dbReference type="InterPro" id="IPR014001">
    <property type="entry name" value="Helicase_ATP-bd"/>
</dbReference>
<dbReference type="HAMAP" id="MF_00964">
    <property type="entry name" value="DEAD_helicase_DeaD"/>
    <property type="match status" value="1"/>
</dbReference>
<keyword evidence="2 10" id="KW-0963">Cytoplasm</keyword>
<dbReference type="Pfam" id="PF25399">
    <property type="entry name" value="DeaD_dimer"/>
    <property type="match status" value="1"/>
</dbReference>